<gene>
    <name evidence="2" type="ORF">M9Y10_016977</name>
</gene>
<keyword evidence="3" id="KW-1185">Reference proteome</keyword>
<dbReference type="SUPFAM" id="SSF52058">
    <property type="entry name" value="L domain-like"/>
    <property type="match status" value="1"/>
</dbReference>
<evidence type="ECO:0000313" key="2">
    <source>
        <dbReference type="EMBL" id="KAK8854415.1"/>
    </source>
</evidence>
<dbReference type="PANTHER" id="PTHR45661:SF3">
    <property type="entry name" value="IG-LIKE DOMAIN-CONTAINING PROTEIN"/>
    <property type="match status" value="1"/>
</dbReference>
<organism evidence="2 3">
    <name type="scientific">Tritrichomonas musculus</name>
    <dbReference type="NCBI Taxonomy" id="1915356"/>
    <lineage>
        <taxon>Eukaryota</taxon>
        <taxon>Metamonada</taxon>
        <taxon>Parabasalia</taxon>
        <taxon>Tritrichomonadida</taxon>
        <taxon>Tritrichomonadidae</taxon>
        <taxon>Tritrichomonas</taxon>
    </lineage>
</organism>
<dbReference type="Pfam" id="PF13306">
    <property type="entry name" value="LRR_5"/>
    <property type="match status" value="2"/>
</dbReference>
<dbReference type="EMBL" id="JAPFFF010000021">
    <property type="protein sequence ID" value="KAK8854415.1"/>
    <property type="molecule type" value="Genomic_DNA"/>
</dbReference>
<dbReference type="Proteomes" id="UP001470230">
    <property type="component" value="Unassembled WGS sequence"/>
</dbReference>
<reference evidence="2 3" key="1">
    <citation type="submission" date="2024-04" db="EMBL/GenBank/DDBJ databases">
        <title>Tritrichomonas musculus Genome.</title>
        <authorList>
            <person name="Alves-Ferreira E."/>
            <person name="Grigg M."/>
            <person name="Lorenzi H."/>
            <person name="Galac M."/>
        </authorList>
    </citation>
    <scope>NUCLEOTIDE SEQUENCE [LARGE SCALE GENOMIC DNA]</scope>
    <source>
        <strain evidence="2 3">EAF2021</strain>
    </source>
</reference>
<name>A0ABR2HXM5_9EUKA</name>
<dbReference type="InterPro" id="IPR053139">
    <property type="entry name" value="Surface_bspA-like"/>
</dbReference>
<dbReference type="Gene3D" id="3.80.10.10">
    <property type="entry name" value="Ribonuclease Inhibitor"/>
    <property type="match status" value="2"/>
</dbReference>
<dbReference type="InterPro" id="IPR032675">
    <property type="entry name" value="LRR_dom_sf"/>
</dbReference>
<evidence type="ECO:0008006" key="4">
    <source>
        <dbReference type="Google" id="ProtNLM"/>
    </source>
</evidence>
<sequence>MEDSSLSVQLKKNTTREQKFFVYKNKRYPFNFNLFKDNSNYFYKNRKILKKVKEINLLNEYEEDNIEMSAEIIKSFISSCQNEVFEINVSNAIELQFLSMKYEVDDLISITNEYIKKNHKSLLLKSFLFKTRHLRTIKESENINYDTSNEEEIISKHLYEYINDKEITFLPIETFDRILKKHFKNKNNEVKDKKDEKGKEDEIIKILFSYLDKYGGEASILFSNVDFSQQRVEVMNCLLHKYSNIFDFSMINSTLLKTTSEMLSEVSKMKAEYSKNIFEMKELFREQQEEIQRVKKEYLNMKEQEEKRNEERERLFEQEIKQMKDEMKKQRTEFESELQRMKNKQNEILNTNKIDKYQEILRDTITNSEYQNLNEESKQYIFDEIIQNQNHNQEQNTNQNKSIQKSPDCLSNQISCMMYFVKQTRIFDNNEEQEIEFIKENINKPNISFDMIERLYENKQIERNIFKMMNNFSEIIIEIKYPSKSYQGLIDLFSKMNEKHCNEFRRIKLCIDFSNVECIEYDHQRNQLINEIKIDSTVKKINDNAFLGCPKLRVVEISEGVNEIGSNAFSSCLSLTRVSLPNSITLIKISTFAFCKSLKEILIPPSVTKIESCAFKGCNKLSSISLPSSLKSIGENVFHNCMMLNIAGDINFIQSYTFKSCESLTKIVIPPSVTRIGKSAFENCYSLACAIIPPSVTTIDESAFCSCYSLADITFPSSLIKIGNHAFCQCSSLKQVLIPSSVNSIGICAFSYCQSLKEISIPPSVTSLKNDAFQYCHSLKRITIPSSLSNIELYGISSDVEIIKT</sequence>
<evidence type="ECO:0000313" key="3">
    <source>
        <dbReference type="Proteomes" id="UP001470230"/>
    </source>
</evidence>
<protein>
    <recommendedName>
        <fullName evidence="4">Surface antigen BspA-like</fullName>
    </recommendedName>
</protein>
<keyword evidence="1" id="KW-0175">Coiled coil</keyword>
<comment type="caution">
    <text evidence="2">The sequence shown here is derived from an EMBL/GenBank/DDBJ whole genome shotgun (WGS) entry which is preliminary data.</text>
</comment>
<accession>A0ABR2HXM5</accession>
<proteinExistence type="predicted"/>
<dbReference type="InterPro" id="IPR026906">
    <property type="entry name" value="LRR_5"/>
</dbReference>
<dbReference type="PANTHER" id="PTHR45661">
    <property type="entry name" value="SURFACE ANTIGEN"/>
    <property type="match status" value="1"/>
</dbReference>
<feature type="coiled-coil region" evidence="1">
    <location>
        <begin position="277"/>
        <end position="351"/>
    </location>
</feature>
<evidence type="ECO:0000256" key="1">
    <source>
        <dbReference type="SAM" id="Coils"/>
    </source>
</evidence>